<comment type="caution">
    <text evidence="2">The sequence shown here is derived from an EMBL/GenBank/DDBJ whole genome shotgun (WGS) entry which is preliminary data.</text>
</comment>
<dbReference type="Gene3D" id="3.40.630.30">
    <property type="match status" value="1"/>
</dbReference>
<name>A0A846ZJD0_9GAMM</name>
<dbReference type="AlphaFoldDB" id="A0A846ZJD0"/>
<keyword evidence="3" id="KW-1185">Reference proteome</keyword>
<dbReference type="Pfam" id="PF13302">
    <property type="entry name" value="Acetyltransf_3"/>
    <property type="match status" value="1"/>
</dbReference>
<gene>
    <name evidence="2" type="ORF">HF690_01710</name>
</gene>
<keyword evidence="2" id="KW-0808">Transferase</keyword>
<accession>A0A846ZJD0</accession>
<dbReference type="InterPro" id="IPR016181">
    <property type="entry name" value="Acyl_CoA_acyltransferase"/>
</dbReference>
<dbReference type="RefSeq" id="WP_168608238.1">
    <property type="nucleotide sequence ID" value="NZ_JAAZQD010000001.1"/>
</dbReference>
<evidence type="ECO:0000313" key="3">
    <source>
        <dbReference type="Proteomes" id="UP000541636"/>
    </source>
</evidence>
<sequence>MSDWLQPLTLEHAEVRLEPLARTHHDALIEAASDGALWNLWFTSVPKPDDMAAYIDDALADAEAGHAQPFVVRRRRDERIVGCTRLGHADAANRRVEIGWTWYAAGAQRSAVNTASKRLLLGHAFETLQCAAVELRTHRFNRRSRAAIERLGALQDGILRNHRRMPDGSYRDTVVYSILASEWPAVRRHLDHILEQAA</sequence>
<dbReference type="PANTHER" id="PTHR43610:SF1">
    <property type="entry name" value="N-ACETYLTRANSFERASE DOMAIN-CONTAINING PROTEIN"/>
    <property type="match status" value="1"/>
</dbReference>
<dbReference type="SUPFAM" id="SSF55729">
    <property type="entry name" value="Acyl-CoA N-acyltransferases (Nat)"/>
    <property type="match status" value="1"/>
</dbReference>
<dbReference type="PANTHER" id="PTHR43610">
    <property type="entry name" value="BLL6696 PROTEIN"/>
    <property type="match status" value="1"/>
</dbReference>
<organism evidence="2 3">
    <name type="scientific">Oleiagrimonas citrea</name>
    <dbReference type="NCBI Taxonomy" id="1665687"/>
    <lineage>
        <taxon>Bacteria</taxon>
        <taxon>Pseudomonadati</taxon>
        <taxon>Pseudomonadota</taxon>
        <taxon>Gammaproteobacteria</taxon>
        <taxon>Lysobacterales</taxon>
        <taxon>Rhodanobacteraceae</taxon>
        <taxon>Oleiagrimonas</taxon>
    </lineage>
</organism>
<evidence type="ECO:0000313" key="2">
    <source>
        <dbReference type="EMBL" id="NKZ37668.1"/>
    </source>
</evidence>
<dbReference type="Proteomes" id="UP000541636">
    <property type="component" value="Unassembled WGS sequence"/>
</dbReference>
<protein>
    <submittedName>
        <fullName evidence="2">GNAT family N-acetyltransferase</fullName>
    </submittedName>
</protein>
<dbReference type="EMBL" id="JAAZQD010000001">
    <property type="protein sequence ID" value="NKZ37668.1"/>
    <property type="molecule type" value="Genomic_DNA"/>
</dbReference>
<evidence type="ECO:0000259" key="1">
    <source>
        <dbReference type="Pfam" id="PF13302"/>
    </source>
</evidence>
<dbReference type="InterPro" id="IPR000182">
    <property type="entry name" value="GNAT_dom"/>
</dbReference>
<reference evidence="2 3" key="1">
    <citation type="journal article" date="2017" name="Int. J. Syst. Evol. Microbiol.">
        <title>Oleiagrimonas citrea sp. nov., a marine bacterium isolated from tidal flat sediment and emended description of the genus Oleiagrimonas Fang et al. 2015 and Oleiagrimonas soli.</title>
        <authorList>
            <person name="Yang S.H."/>
            <person name="Seo H.S."/>
            <person name="Seong C.N."/>
            <person name="Kwon K.K."/>
        </authorList>
    </citation>
    <scope>NUCLEOTIDE SEQUENCE [LARGE SCALE GENOMIC DNA]</scope>
    <source>
        <strain evidence="2 3">MEBiC09124</strain>
    </source>
</reference>
<proteinExistence type="predicted"/>
<dbReference type="GO" id="GO:0016747">
    <property type="term" value="F:acyltransferase activity, transferring groups other than amino-acyl groups"/>
    <property type="evidence" value="ECO:0007669"/>
    <property type="project" value="InterPro"/>
</dbReference>
<feature type="domain" description="N-acetyltransferase" evidence="1">
    <location>
        <begin position="15"/>
        <end position="153"/>
    </location>
</feature>